<name>C8PI31_9BACT</name>
<protein>
    <submittedName>
        <fullName evidence="1">Uncharacterized protein</fullName>
    </submittedName>
</protein>
<dbReference type="AlphaFoldDB" id="C8PI31"/>
<keyword evidence="2" id="KW-1185">Reference proteome</keyword>
<proteinExistence type="predicted"/>
<organism evidence="1 2">
    <name type="scientific">Campylobacter gracilis RM3268</name>
    <dbReference type="NCBI Taxonomy" id="553220"/>
    <lineage>
        <taxon>Bacteria</taxon>
        <taxon>Pseudomonadati</taxon>
        <taxon>Campylobacterota</taxon>
        <taxon>Epsilonproteobacteria</taxon>
        <taxon>Campylobacterales</taxon>
        <taxon>Campylobacteraceae</taxon>
        <taxon>Campylobacter</taxon>
    </lineage>
</organism>
<comment type="caution">
    <text evidence="1">The sequence shown here is derived from an EMBL/GenBank/DDBJ whole genome shotgun (WGS) entry which is preliminary data.</text>
</comment>
<dbReference type="EMBL" id="ACYG01000025">
    <property type="protein sequence ID" value="EEV17421.1"/>
    <property type="molecule type" value="Genomic_DNA"/>
</dbReference>
<dbReference type="Proteomes" id="UP000005709">
    <property type="component" value="Unassembled WGS sequence"/>
</dbReference>
<evidence type="ECO:0000313" key="1">
    <source>
        <dbReference type="EMBL" id="EEV17421.1"/>
    </source>
</evidence>
<evidence type="ECO:0000313" key="2">
    <source>
        <dbReference type="Proteomes" id="UP000005709"/>
    </source>
</evidence>
<gene>
    <name evidence="1" type="ORF">CAMGR0001_0012</name>
</gene>
<sequence length="38" mass="4294">MPRHGRQKPRAVNLSAKWGLNFICDATAEIKFSLPRAL</sequence>
<reference evidence="1 2" key="1">
    <citation type="submission" date="2009-07" db="EMBL/GenBank/DDBJ databases">
        <authorList>
            <person name="Madupu R."/>
            <person name="Sebastian Y."/>
            <person name="Durkin A.S."/>
            <person name="Torralba M."/>
            <person name="Methe B."/>
            <person name="Sutton G.G."/>
            <person name="Strausberg R.L."/>
            <person name="Nelson K.E."/>
        </authorList>
    </citation>
    <scope>NUCLEOTIDE SEQUENCE [LARGE SCALE GENOMIC DNA]</scope>
    <source>
        <strain evidence="1 2">RM3268</strain>
    </source>
</reference>
<accession>C8PI31</accession>